<name>A0ACC2S388_9FUNG</name>
<evidence type="ECO:0000313" key="2">
    <source>
        <dbReference type="Proteomes" id="UP001165960"/>
    </source>
</evidence>
<evidence type="ECO:0000313" key="1">
    <source>
        <dbReference type="EMBL" id="KAJ9056851.1"/>
    </source>
</evidence>
<reference evidence="1" key="1">
    <citation type="submission" date="2022-04" db="EMBL/GenBank/DDBJ databases">
        <title>Genome of the entomopathogenic fungus Entomophthora muscae.</title>
        <authorList>
            <person name="Elya C."/>
            <person name="Lovett B.R."/>
            <person name="Lee E."/>
            <person name="Macias A.M."/>
            <person name="Hajek A.E."/>
            <person name="De Bivort B.L."/>
            <person name="Kasson M.T."/>
            <person name="De Fine Licht H.H."/>
            <person name="Stajich J.E."/>
        </authorList>
    </citation>
    <scope>NUCLEOTIDE SEQUENCE</scope>
    <source>
        <strain evidence="1">Berkeley</strain>
    </source>
</reference>
<sequence length="103" mass="10880">MVTVEIIGVDMGAVAVSTGGFATSNPLNNPLGPRISVLNTHIASLQAEMKALNEPFTHPTAHLSLYEDLGFCPVLTSQLFIVCTTDLSNLATVAKKNLIAKTL</sequence>
<comment type="caution">
    <text evidence="1">The sequence shown here is derived from an EMBL/GenBank/DDBJ whole genome shotgun (WGS) entry which is preliminary data.</text>
</comment>
<dbReference type="Proteomes" id="UP001165960">
    <property type="component" value="Unassembled WGS sequence"/>
</dbReference>
<protein>
    <submittedName>
        <fullName evidence="1">Uncharacterized protein</fullName>
    </submittedName>
</protein>
<organism evidence="1 2">
    <name type="scientific">Entomophthora muscae</name>
    <dbReference type="NCBI Taxonomy" id="34485"/>
    <lineage>
        <taxon>Eukaryota</taxon>
        <taxon>Fungi</taxon>
        <taxon>Fungi incertae sedis</taxon>
        <taxon>Zoopagomycota</taxon>
        <taxon>Entomophthoromycotina</taxon>
        <taxon>Entomophthoromycetes</taxon>
        <taxon>Entomophthorales</taxon>
        <taxon>Entomophthoraceae</taxon>
        <taxon>Entomophthora</taxon>
    </lineage>
</organism>
<accession>A0ACC2S388</accession>
<gene>
    <name evidence="1" type="ORF">DSO57_1028671</name>
</gene>
<keyword evidence="2" id="KW-1185">Reference proteome</keyword>
<proteinExistence type="predicted"/>
<dbReference type="EMBL" id="QTSX02005863">
    <property type="protein sequence ID" value="KAJ9056851.1"/>
    <property type="molecule type" value="Genomic_DNA"/>
</dbReference>